<organism evidence="1 2">
    <name type="scientific">Kaistella pullorum</name>
    <dbReference type="NCBI Taxonomy" id="2763074"/>
    <lineage>
        <taxon>Bacteria</taxon>
        <taxon>Pseudomonadati</taxon>
        <taxon>Bacteroidota</taxon>
        <taxon>Flavobacteriia</taxon>
        <taxon>Flavobacteriales</taxon>
        <taxon>Weeksellaceae</taxon>
        <taxon>Chryseobacterium group</taxon>
        <taxon>Kaistella</taxon>
    </lineage>
</organism>
<keyword evidence="2" id="KW-1185">Reference proteome</keyword>
<protein>
    <submittedName>
        <fullName evidence="1">Uncharacterized protein</fullName>
    </submittedName>
</protein>
<comment type="caution">
    <text evidence="1">The sequence shown here is derived from an EMBL/GenBank/DDBJ whole genome shotgun (WGS) entry which is preliminary data.</text>
</comment>
<proteinExistence type="predicted"/>
<name>A0ABR8WPU7_9FLAO</name>
<reference evidence="1 2" key="1">
    <citation type="submission" date="2020-08" db="EMBL/GenBank/DDBJ databases">
        <title>A Genomic Blueprint of the Chicken Gut Microbiome.</title>
        <authorList>
            <person name="Gilroy R."/>
            <person name="Ravi A."/>
            <person name="Getino M."/>
            <person name="Pursley I."/>
            <person name="Horton D.L."/>
            <person name="Alikhan N.-F."/>
            <person name="Baker D."/>
            <person name="Gharbi K."/>
            <person name="Hall N."/>
            <person name="Watson M."/>
            <person name="Adriaenssens E.M."/>
            <person name="Foster-Nyarko E."/>
            <person name="Jarju S."/>
            <person name="Secka A."/>
            <person name="Antonio M."/>
            <person name="Oren A."/>
            <person name="Chaudhuri R."/>
            <person name="La Ragione R.M."/>
            <person name="Hildebrand F."/>
            <person name="Pallen M.J."/>
        </authorList>
    </citation>
    <scope>NUCLEOTIDE SEQUENCE [LARGE SCALE GENOMIC DNA]</scope>
    <source>
        <strain evidence="1 2">Sa1CVA4</strain>
    </source>
</reference>
<dbReference type="RefSeq" id="WP_251834306.1">
    <property type="nucleotide sequence ID" value="NZ_JACSPS010000009.1"/>
</dbReference>
<gene>
    <name evidence="1" type="ORF">H9628_11590</name>
</gene>
<sequence>MKTSYRLQITFEENLEKFNALSSIFEVQPINFEDKIYTSWIYESEENGHYFDFVNFFIDLIELKNGALQKLGIERNNISLWLLYEYDQQCNMEFDPTRLKRIADNEITLCISCWENSKASQ</sequence>
<dbReference type="EMBL" id="JACSPS010000009">
    <property type="protein sequence ID" value="MBD8019109.1"/>
    <property type="molecule type" value="Genomic_DNA"/>
</dbReference>
<evidence type="ECO:0000313" key="2">
    <source>
        <dbReference type="Proteomes" id="UP000626242"/>
    </source>
</evidence>
<accession>A0ABR8WPU7</accession>
<dbReference type="Proteomes" id="UP000626242">
    <property type="component" value="Unassembled WGS sequence"/>
</dbReference>
<evidence type="ECO:0000313" key="1">
    <source>
        <dbReference type="EMBL" id="MBD8019109.1"/>
    </source>
</evidence>